<evidence type="ECO:0000256" key="1">
    <source>
        <dbReference type="SAM" id="SignalP"/>
    </source>
</evidence>
<feature type="chain" id="PRO_5046534171" description="DUF4251 domain-containing protein" evidence="1">
    <location>
        <begin position="29"/>
        <end position="171"/>
    </location>
</feature>
<dbReference type="Pfam" id="PF14059">
    <property type="entry name" value="DUF4251"/>
    <property type="match status" value="1"/>
</dbReference>
<dbReference type="Gene3D" id="2.40.128.410">
    <property type="match status" value="1"/>
</dbReference>
<evidence type="ECO:0008006" key="4">
    <source>
        <dbReference type="Google" id="ProtNLM"/>
    </source>
</evidence>
<gene>
    <name evidence="2" type="ORF">DLD77_02335</name>
</gene>
<dbReference type="EMBL" id="CP029600">
    <property type="protein sequence ID" value="AWO00618.1"/>
    <property type="molecule type" value="Genomic_DNA"/>
</dbReference>
<dbReference type="InterPro" id="IPR025347">
    <property type="entry name" value="DUF4251"/>
</dbReference>
<sequence length="171" mass="18883">MKTCTLKASKIALCLGIAICLQISSAYAQSPRDFRDSLIAEAVKGLLVKKTFIFFVQSVVPPGGQSMPIAGENYTLRLFGDSLQMNLPYVGRSHQAITDYSQVGFNFKTGGLDYEIKDRKRGGWNVEIKLRNSTNVSQLLLNVLKNGSATLHLTPRNKQPISYQGNIAEKE</sequence>
<proteinExistence type="predicted"/>
<keyword evidence="3" id="KW-1185">Reference proteome</keyword>
<dbReference type="Proteomes" id="UP000246099">
    <property type="component" value="Chromosome"/>
</dbReference>
<reference evidence="2 3" key="1">
    <citation type="submission" date="2018-05" db="EMBL/GenBank/DDBJ databases">
        <title>Chitinophaga sp. nov., isolated from rhizosphere soil of Alhagi.</title>
        <authorList>
            <person name="Liu Y."/>
        </authorList>
    </citation>
    <scope>NUCLEOTIDE SEQUENCE [LARGE SCALE GENOMIC DNA]</scope>
    <source>
        <strain evidence="2 3">T22</strain>
    </source>
</reference>
<feature type="signal peptide" evidence="1">
    <location>
        <begin position="1"/>
        <end position="28"/>
    </location>
</feature>
<accession>A0ABN5LMJ3</accession>
<name>A0ABN5LMJ3_9BACT</name>
<evidence type="ECO:0000313" key="3">
    <source>
        <dbReference type="Proteomes" id="UP000246099"/>
    </source>
</evidence>
<keyword evidence="1" id="KW-0732">Signal</keyword>
<protein>
    <recommendedName>
        <fullName evidence="4">DUF4251 domain-containing protein</fullName>
    </recommendedName>
</protein>
<evidence type="ECO:0000313" key="2">
    <source>
        <dbReference type="EMBL" id="AWO00618.1"/>
    </source>
</evidence>
<organism evidence="2 3">
    <name type="scientific">Chitinophaga alhagiae</name>
    <dbReference type="NCBI Taxonomy" id="2203219"/>
    <lineage>
        <taxon>Bacteria</taxon>
        <taxon>Pseudomonadati</taxon>
        <taxon>Bacteroidota</taxon>
        <taxon>Chitinophagia</taxon>
        <taxon>Chitinophagales</taxon>
        <taxon>Chitinophagaceae</taxon>
        <taxon>Chitinophaga</taxon>
    </lineage>
</organism>